<sequence length="436" mass="49799">MTAGTASYRGISFSNIFGQFRAHFAAKHPYNAELPHLIDYVNEFRQFLVVFPGSQESPLTTCKNMTLEEKEDLTRELLDYPRTIFKSLQALNEWNKLIHKKGDLLDIDSWRHRFDTDALISYSLGLDDTILNKLSENLRDEIIDYHQNNLTRDENWSSIKKKMSQQFSSIVNPIIDTFVSYHSLPKTVVKPLLREIFYAYLSDDTNIHHPTLISVFGFGKEENTPRLVGIRVGRWRPSADCTTIVDYNAVSTLNKHWGRTMEEDGVTKSSAFMCTMAMTDEINAILDGIHPDSRRVISKDISASMNEFVQTPLCTVKGVGKELLNRITQEIESEPARHFFNRLIGATLQRNSRRDRFRIIASTLPIDELANFAETLIGLESAITHLGRPVRWVGGHTDVATITKEDGFLWVKSENRVDYELNPRQAVAQRDSASLK</sequence>
<name>A0A075FUT1_9EURY</name>
<accession>A0A075FUT1</accession>
<reference evidence="1" key="1">
    <citation type="journal article" date="2014" name="Genome Biol. Evol.">
        <title>Pangenome evidence for extensive interdomain horizontal transfer affecting lineage core and shell genes in uncultured planktonic thaumarchaeota and euryarchaeota.</title>
        <authorList>
            <person name="Deschamps P."/>
            <person name="Zivanovic Y."/>
            <person name="Moreira D."/>
            <person name="Rodriguez-Valera F."/>
            <person name="Lopez-Garcia P."/>
        </authorList>
    </citation>
    <scope>NUCLEOTIDE SEQUENCE</scope>
</reference>
<evidence type="ECO:0000313" key="1">
    <source>
        <dbReference type="EMBL" id="AIE95118.1"/>
    </source>
</evidence>
<dbReference type="EMBL" id="KF900440">
    <property type="protein sequence ID" value="AIE95118.1"/>
    <property type="molecule type" value="Genomic_DNA"/>
</dbReference>
<dbReference type="AlphaFoldDB" id="A0A075FUT1"/>
<organism evidence="1">
    <name type="scientific">uncultured marine group II/III euryarchaeote AD1000_57_F12</name>
    <dbReference type="NCBI Taxonomy" id="1457788"/>
    <lineage>
        <taxon>Archaea</taxon>
        <taxon>Methanobacteriati</taxon>
        <taxon>Methanobacteriota</taxon>
        <taxon>environmental samples</taxon>
    </lineage>
</organism>
<protein>
    <submittedName>
        <fullName evidence="1">ABC-type sulfate/molybdate transport systems, ATPase component</fullName>
    </submittedName>
</protein>
<proteinExistence type="predicted"/>